<dbReference type="InterPro" id="IPR013096">
    <property type="entry name" value="Cupin_2"/>
</dbReference>
<proteinExistence type="predicted"/>
<evidence type="ECO:0000313" key="3">
    <source>
        <dbReference type="Proteomes" id="UP000245938"/>
    </source>
</evidence>
<reference evidence="2 3" key="1">
    <citation type="submission" date="2018-05" db="EMBL/GenBank/DDBJ databases">
        <title>Kurthia sibirica genome sequence.</title>
        <authorList>
            <person name="Maclea K.S."/>
            <person name="Goen A.E."/>
        </authorList>
    </citation>
    <scope>NUCLEOTIDE SEQUENCE [LARGE SCALE GENOMIC DNA]</scope>
    <source>
        <strain evidence="2 3">ATCC 49154</strain>
    </source>
</reference>
<dbReference type="Gene3D" id="2.60.120.10">
    <property type="entry name" value="Jelly Rolls"/>
    <property type="match status" value="1"/>
</dbReference>
<evidence type="ECO:0000259" key="1">
    <source>
        <dbReference type="Pfam" id="PF07883"/>
    </source>
</evidence>
<dbReference type="SUPFAM" id="SSF51182">
    <property type="entry name" value="RmlC-like cupins"/>
    <property type="match status" value="1"/>
</dbReference>
<keyword evidence="3" id="KW-1185">Reference proteome</keyword>
<dbReference type="EMBL" id="QFVR01000019">
    <property type="protein sequence ID" value="PWI24608.1"/>
    <property type="molecule type" value="Genomic_DNA"/>
</dbReference>
<gene>
    <name evidence="2" type="ORF">DEX24_12915</name>
</gene>
<sequence length="100" mass="11393">MQANDHPIDKNKDYGVIHAKLPAKSKEVRHFHRQARQIFFMLVGNATIEVDGEVIELKPLESCEIPPRVAHQIFNKSDEEIAYIITSQPNSHGDYVIAEN</sequence>
<dbReference type="Proteomes" id="UP000245938">
    <property type="component" value="Unassembled WGS sequence"/>
</dbReference>
<feature type="domain" description="Cupin type-2" evidence="1">
    <location>
        <begin position="20"/>
        <end position="84"/>
    </location>
</feature>
<organism evidence="2 3">
    <name type="scientific">Kurthia sibirica</name>
    <dbReference type="NCBI Taxonomy" id="202750"/>
    <lineage>
        <taxon>Bacteria</taxon>
        <taxon>Bacillati</taxon>
        <taxon>Bacillota</taxon>
        <taxon>Bacilli</taxon>
        <taxon>Bacillales</taxon>
        <taxon>Caryophanaceae</taxon>
        <taxon>Kurthia</taxon>
    </lineage>
</organism>
<dbReference type="InterPro" id="IPR011051">
    <property type="entry name" value="RmlC_Cupin_sf"/>
</dbReference>
<accession>A0A2U3AJB1</accession>
<evidence type="ECO:0000313" key="2">
    <source>
        <dbReference type="EMBL" id="PWI24608.1"/>
    </source>
</evidence>
<dbReference type="InterPro" id="IPR014710">
    <property type="entry name" value="RmlC-like_jellyroll"/>
</dbReference>
<comment type="caution">
    <text evidence="2">The sequence shown here is derived from an EMBL/GenBank/DDBJ whole genome shotgun (WGS) entry which is preliminary data.</text>
</comment>
<dbReference type="Pfam" id="PF07883">
    <property type="entry name" value="Cupin_2"/>
    <property type="match status" value="1"/>
</dbReference>
<protein>
    <submittedName>
        <fullName evidence="2">Cupin domain-containing protein</fullName>
    </submittedName>
</protein>
<name>A0A2U3AJB1_9BACL</name>
<dbReference type="OrthoDB" id="9806121at2"/>
<dbReference type="AlphaFoldDB" id="A0A2U3AJB1"/>